<dbReference type="InterPro" id="IPR051533">
    <property type="entry name" value="WaaL-like"/>
</dbReference>
<sequence>MNKERGAFITLHRPKLKLQKLTIYKCFMSIWFVLLCRPISIYYFSQEGSLNSIYIWISRILAIIAIILIVIYRNRRDSIINWIVILSLSLLTATIIENGSLRRYFTLFYPLIALCCLVTVQLRNEKKMTEFINAISNLFFVLCLLNLVCILYNSQLFGMDTYLIGIKNQIGYALNIGLLLVYMDAYIRRDKFKLHVYICIYFLTVVKVASSSSFIGASIILLYFLVPFIRKMILKIDFRIMLIGYIFLFVGIVFFSTVVLNLEPVKFFIEDILGKNVTLTNRTVIWVKVISGIIQKPFLGHGIQESSNLFYIHIDFWNRVAVDGTYSAHNQILQTLYEGGTIAIALIFSLLWHVGKEIKECSNDNISSICKLMLIVTLVMMLAESPGLDSLLIIVTLVSVFVKKMKIEG</sequence>
<dbReference type="GO" id="GO:0016874">
    <property type="term" value="F:ligase activity"/>
    <property type="evidence" value="ECO:0007669"/>
    <property type="project" value="UniProtKB-KW"/>
</dbReference>
<feature type="transmembrane region" description="Helical" evidence="5">
    <location>
        <begin position="102"/>
        <end position="122"/>
    </location>
</feature>
<dbReference type="RefSeq" id="WP_055065985.1">
    <property type="nucleotide sequence ID" value="NZ_CYZD01000005.1"/>
</dbReference>
<dbReference type="Proteomes" id="UP000095409">
    <property type="component" value="Unassembled WGS sequence"/>
</dbReference>
<keyword evidence="2 5" id="KW-0812">Transmembrane</keyword>
<dbReference type="InterPro" id="IPR007016">
    <property type="entry name" value="O-antigen_ligase-rel_domated"/>
</dbReference>
<gene>
    <name evidence="7" type="ORF">ERS852394_01376</name>
</gene>
<feature type="transmembrane region" description="Helical" evidence="5">
    <location>
        <begin position="79"/>
        <end position="96"/>
    </location>
</feature>
<dbReference type="Pfam" id="PF04932">
    <property type="entry name" value="Wzy_C"/>
    <property type="match status" value="1"/>
</dbReference>
<keyword evidence="4 5" id="KW-0472">Membrane</keyword>
<evidence type="ECO:0000256" key="1">
    <source>
        <dbReference type="ARBA" id="ARBA00004141"/>
    </source>
</evidence>
<feature type="transmembrane region" description="Helical" evidence="5">
    <location>
        <begin position="21"/>
        <end position="41"/>
    </location>
</feature>
<evidence type="ECO:0000259" key="6">
    <source>
        <dbReference type="Pfam" id="PF04932"/>
    </source>
</evidence>
<evidence type="ECO:0000313" key="8">
    <source>
        <dbReference type="Proteomes" id="UP000095409"/>
    </source>
</evidence>
<evidence type="ECO:0000256" key="4">
    <source>
        <dbReference type="ARBA" id="ARBA00023136"/>
    </source>
</evidence>
<protein>
    <submittedName>
        <fullName evidence="7">Lipid A core-O-antigen ligase and related enzymes</fullName>
    </submittedName>
</protein>
<feature type="transmembrane region" description="Helical" evidence="5">
    <location>
        <begin position="199"/>
        <end position="226"/>
    </location>
</feature>
<accession>A0A174BUW5</accession>
<keyword evidence="7" id="KW-0436">Ligase</keyword>
<reference evidence="7 8" key="1">
    <citation type="submission" date="2015-09" db="EMBL/GenBank/DDBJ databases">
        <authorList>
            <consortium name="Pathogen Informatics"/>
        </authorList>
    </citation>
    <scope>NUCLEOTIDE SEQUENCE [LARGE SCALE GENOMIC DNA]</scope>
    <source>
        <strain evidence="7 8">2789STDY5608837</strain>
    </source>
</reference>
<dbReference type="PANTHER" id="PTHR37422:SF13">
    <property type="entry name" value="LIPOPOLYSACCHARIDE BIOSYNTHESIS PROTEIN PA4999-RELATED"/>
    <property type="match status" value="1"/>
</dbReference>
<evidence type="ECO:0000313" key="7">
    <source>
        <dbReference type="EMBL" id="CUO04951.1"/>
    </source>
</evidence>
<dbReference type="PANTHER" id="PTHR37422">
    <property type="entry name" value="TEICHURONIC ACID BIOSYNTHESIS PROTEIN TUAE"/>
    <property type="match status" value="1"/>
</dbReference>
<feature type="transmembrane region" description="Helical" evidence="5">
    <location>
        <begin position="238"/>
        <end position="260"/>
    </location>
</feature>
<name>A0A174BUW5_9FIRM</name>
<organism evidence="7 8">
    <name type="scientific">Blautia obeum</name>
    <dbReference type="NCBI Taxonomy" id="40520"/>
    <lineage>
        <taxon>Bacteria</taxon>
        <taxon>Bacillati</taxon>
        <taxon>Bacillota</taxon>
        <taxon>Clostridia</taxon>
        <taxon>Lachnospirales</taxon>
        <taxon>Lachnospiraceae</taxon>
        <taxon>Blautia</taxon>
    </lineage>
</organism>
<comment type="subcellular location">
    <subcellularLocation>
        <location evidence="1">Membrane</location>
        <topology evidence="1">Multi-pass membrane protein</topology>
    </subcellularLocation>
</comment>
<keyword evidence="3 5" id="KW-1133">Transmembrane helix</keyword>
<feature type="transmembrane region" description="Helical" evidence="5">
    <location>
        <begin position="374"/>
        <end position="402"/>
    </location>
</feature>
<dbReference type="EMBL" id="CYZD01000005">
    <property type="protein sequence ID" value="CUO04951.1"/>
    <property type="molecule type" value="Genomic_DNA"/>
</dbReference>
<dbReference type="AlphaFoldDB" id="A0A174BUW5"/>
<feature type="domain" description="O-antigen ligase-related" evidence="6">
    <location>
        <begin position="200"/>
        <end position="348"/>
    </location>
</feature>
<feature type="transmembrane region" description="Helical" evidence="5">
    <location>
        <begin position="169"/>
        <end position="187"/>
    </location>
</feature>
<feature type="transmembrane region" description="Helical" evidence="5">
    <location>
        <begin position="53"/>
        <end position="72"/>
    </location>
</feature>
<dbReference type="GO" id="GO:0016020">
    <property type="term" value="C:membrane"/>
    <property type="evidence" value="ECO:0007669"/>
    <property type="project" value="UniProtKB-SubCell"/>
</dbReference>
<proteinExistence type="predicted"/>
<feature type="transmembrane region" description="Helical" evidence="5">
    <location>
        <begin position="336"/>
        <end position="354"/>
    </location>
</feature>
<feature type="transmembrane region" description="Helical" evidence="5">
    <location>
        <begin position="134"/>
        <end position="157"/>
    </location>
</feature>
<evidence type="ECO:0000256" key="3">
    <source>
        <dbReference type="ARBA" id="ARBA00022989"/>
    </source>
</evidence>
<evidence type="ECO:0000256" key="5">
    <source>
        <dbReference type="SAM" id="Phobius"/>
    </source>
</evidence>
<evidence type="ECO:0000256" key="2">
    <source>
        <dbReference type="ARBA" id="ARBA00022692"/>
    </source>
</evidence>